<feature type="domain" description="AP2/ERF" evidence="7">
    <location>
        <begin position="340"/>
        <end position="397"/>
    </location>
</feature>
<dbReference type="Proteomes" id="UP001054889">
    <property type="component" value="Unassembled WGS sequence"/>
</dbReference>
<dbReference type="PROSITE" id="PS51032">
    <property type="entry name" value="AP2_ERF"/>
    <property type="match status" value="1"/>
</dbReference>
<keyword evidence="4" id="KW-0804">Transcription</keyword>
<comment type="subcellular location">
    <subcellularLocation>
        <location evidence="1">Nucleus</location>
    </subcellularLocation>
</comment>
<feature type="compositionally biased region" description="Low complexity" evidence="6">
    <location>
        <begin position="398"/>
        <end position="429"/>
    </location>
</feature>
<dbReference type="CDD" id="cd00018">
    <property type="entry name" value="AP2"/>
    <property type="match status" value="1"/>
</dbReference>
<dbReference type="InterPro" id="IPR044808">
    <property type="entry name" value="ERF_plant"/>
</dbReference>
<reference evidence="8" key="2">
    <citation type="submission" date="2021-12" db="EMBL/GenBank/DDBJ databases">
        <title>Resequencing data analysis of finger millet.</title>
        <authorList>
            <person name="Hatakeyama M."/>
            <person name="Aluri S."/>
            <person name="Balachadran M.T."/>
            <person name="Sivarajan S.R."/>
            <person name="Poveda L."/>
            <person name="Shimizu-Inatsugi R."/>
            <person name="Schlapbach R."/>
            <person name="Sreeman S.M."/>
            <person name="Shimizu K.K."/>
        </authorList>
    </citation>
    <scope>NUCLEOTIDE SEQUENCE</scope>
</reference>
<evidence type="ECO:0000256" key="4">
    <source>
        <dbReference type="ARBA" id="ARBA00023163"/>
    </source>
</evidence>
<feature type="region of interest" description="Disordered" evidence="6">
    <location>
        <begin position="446"/>
        <end position="490"/>
    </location>
</feature>
<evidence type="ECO:0000259" key="7">
    <source>
        <dbReference type="PROSITE" id="PS51032"/>
    </source>
</evidence>
<keyword evidence="2" id="KW-0805">Transcription regulation</keyword>
<dbReference type="GO" id="GO:0003700">
    <property type="term" value="F:DNA-binding transcription factor activity"/>
    <property type="evidence" value="ECO:0007669"/>
    <property type="project" value="InterPro"/>
</dbReference>
<comment type="caution">
    <text evidence="8">The sequence shown here is derived from an EMBL/GenBank/DDBJ whole genome shotgun (WGS) entry which is preliminary data.</text>
</comment>
<name>A0AAV5CJW5_ELECO</name>
<dbReference type="InterPro" id="IPR036955">
    <property type="entry name" value="AP2/ERF_dom_sf"/>
</dbReference>
<dbReference type="InterPro" id="IPR016177">
    <property type="entry name" value="DNA-bd_dom_sf"/>
</dbReference>
<accession>A0AAV5CJW5</accession>
<dbReference type="Pfam" id="PF00847">
    <property type="entry name" value="AP2"/>
    <property type="match status" value="1"/>
</dbReference>
<dbReference type="Gene3D" id="3.30.730.10">
    <property type="entry name" value="AP2/ERF domain"/>
    <property type="match status" value="1"/>
</dbReference>
<feature type="region of interest" description="Disordered" evidence="6">
    <location>
        <begin position="398"/>
        <end position="430"/>
    </location>
</feature>
<dbReference type="GO" id="GO:0003677">
    <property type="term" value="F:DNA binding"/>
    <property type="evidence" value="ECO:0007669"/>
    <property type="project" value="UniProtKB-KW"/>
</dbReference>
<protein>
    <recommendedName>
        <fullName evidence="7">AP2/ERF domain-containing protein</fullName>
    </recommendedName>
</protein>
<evidence type="ECO:0000256" key="1">
    <source>
        <dbReference type="ARBA" id="ARBA00004123"/>
    </source>
</evidence>
<dbReference type="PRINTS" id="PR00367">
    <property type="entry name" value="ETHRSPELEMNT"/>
</dbReference>
<reference evidence="8" key="1">
    <citation type="journal article" date="2018" name="DNA Res.">
        <title>Multiple hybrid de novo genome assembly of finger millet, an orphan allotetraploid crop.</title>
        <authorList>
            <person name="Hatakeyama M."/>
            <person name="Aluri S."/>
            <person name="Balachadran M.T."/>
            <person name="Sivarajan S.R."/>
            <person name="Patrignani A."/>
            <person name="Gruter S."/>
            <person name="Poveda L."/>
            <person name="Shimizu-Inatsugi R."/>
            <person name="Baeten J."/>
            <person name="Francoijs K.J."/>
            <person name="Nataraja K.N."/>
            <person name="Reddy Y.A.N."/>
            <person name="Phadnis S."/>
            <person name="Ravikumar R.L."/>
            <person name="Schlapbach R."/>
            <person name="Sreeman S.M."/>
            <person name="Shimizu K.K."/>
        </authorList>
    </citation>
    <scope>NUCLEOTIDE SEQUENCE</scope>
</reference>
<dbReference type="PANTHER" id="PTHR31190">
    <property type="entry name" value="DNA-BINDING DOMAIN"/>
    <property type="match status" value="1"/>
</dbReference>
<gene>
    <name evidence="8" type="primary">ga15310</name>
    <name evidence="8" type="ORF">PR202_ga15310</name>
</gene>
<feature type="region of interest" description="Disordered" evidence="6">
    <location>
        <begin position="1"/>
        <end position="27"/>
    </location>
</feature>
<evidence type="ECO:0000313" key="8">
    <source>
        <dbReference type="EMBL" id="GJM98314.1"/>
    </source>
</evidence>
<evidence type="ECO:0000313" key="9">
    <source>
        <dbReference type="Proteomes" id="UP001054889"/>
    </source>
</evidence>
<dbReference type="FunFam" id="3.30.730.10:FF:000001">
    <property type="entry name" value="Ethylene-responsive transcription factor 2"/>
    <property type="match status" value="1"/>
</dbReference>
<evidence type="ECO:0000256" key="6">
    <source>
        <dbReference type="SAM" id="MobiDB-lite"/>
    </source>
</evidence>
<feature type="region of interest" description="Disordered" evidence="6">
    <location>
        <begin position="228"/>
        <end position="264"/>
    </location>
</feature>
<dbReference type="AlphaFoldDB" id="A0AAV5CJW5"/>
<dbReference type="GO" id="GO:0009873">
    <property type="term" value="P:ethylene-activated signaling pathway"/>
    <property type="evidence" value="ECO:0007669"/>
    <property type="project" value="InterPro"/>
</dbReference>
<dbReference type="EMBL" id="BQKI01000007">
    <property type="protein sequence ID" value="GJM98314.1"/>
    <property type="molecule type" value="Genomic_DNA"/>
</dbReference>
<dbReference type="PANTHER" id="PTHR31190:SF239">
    <property type="entry name" value="AP2_ERF DOMAIN-CONTAINING PROTEIN"/>
    <property type="match status" value="1"/>
</dbReference>
<organism evidence="8 9">
    <name type="scientific">Eleusine coracana subsp. coracana</name>
    <dbReference type="NCBI Taxonomy" id="191504"/>
    <lineage>
        <taxon>Eukaryota</taxon>
        <taxon>Viridiplantae</taxon>
        <taxon>Streptophyta</taxon>
        <taxon>Embryophyta</taxon>
        <taxon>Tracheophyta</taxon>
        <taxon>Spermatophyta</taxon>
        <taxon>Magnoliopsida</taxon>
        <taxon>Liliopsida</taxon>
        <taxon>Poales</taxon>
        <taxon>Poaceae</taxon>
        <taxon>PACMAD clade</taxon>
        <taxon>Chloridoideae</taxon>
        <taxon>Cynodonteae</taxon>
        <taxon>Eleusininae</taxon>
        <taxon>Eleusine</taxon>
    </lineage>
</organism>
<evidence type="ECO:0000256" key="2">
    <source>
        <dbReference type="ARBA" id="ARBA00023015"/>
    </source>
</evidence>
<evidence type="ECO:0000256" key="5">
    <source>
        <dbReference type="ARBA" id="ARBA00023242"/>
    </source>
</evidence>
<proteinExistence type="predicted"/>
<keyword evidence="9" id="KW-1185">Reference proteome</keyword>
<dbReference type="GO" id="GO:0005634">
    <property type="term" value="C:nucleus"/>
    <property type="evidence" value="ECO:0007669"/>
    <property type="project" value="UniProtKB-SubCell"/>
</dbReference>
<keyword evidence="5" id="KW-0539">Nucleus</keyword>
<evidence type="ECO:0000256" key="3">
    <source>
        <dbReference type="ARBA" id="ARBA00023125"/>
    </source>
</evidence>
<sequence length="490" mass="52783">MAGLQRESSIMAGDKDLGGGPTGSGPTIEEKLKGLNLVGEEEIELDFSEELGDLKKDVRWLALFKVHTSKGFSHATLLNAMRNAWTTTKEVTFKEPDPSVFNDISRTVTNEMNGDLLKPFSAEEVEKALLSIGDLKASDIKHMMFLCDRAKEVWTSMGIWGTIEEVTQADKSGSVVIEEVIRLGKKVSQLGGLGLAELVLTAGWYLWWERRQHVHAYGIGVIGEAATEAGTGRGSSKEQRQEGGGMAGKRAEPADEAEEQRRRRRGDGLLGHRRYYSAARAEHDVAVVTAALTHVVCGTEPQAAALPVPRQLLGDAGPSVEQVDCPPRGTGGEGEGFRVRYRGVRRRPWGRWAAEIRDPAKAARVWLGTFATPEDAARAYDAAARRLKGAKAKLNFPTTTATLPSSSPDQQGAVSSSSLAPPSTASASAEFPDLRRYAHVLRSAGGADDVVSSGGTTPARRPPAVKRRRCPEEEDDERDRGSSSADGGGM</sequence>
<dbReference type="SUPFAM" id="SSF54171">
    <property type="entry name" value="DNA-binding domain"/>
    <property type="match status" value="1"/>
</dbReference>
<dbReference type="InterPro" id="IPR001471">
    <property type="entry name" value="AP2/ERF_dom"/>
</dbReference>
<dbReference type="SMART" id="SM00380">
    <property type="entry name" value="AP2"/>
    <property type="match status" value="1"/>
</dbReference>
<keyword evidence="3" id="KW-0238">DNA-binding</keyword>